<sequence>MFFVALASRLALDLDILELDVHGLSLGLGDVVGKLQGLHHGLDGVLVLFDVVDAHVHAAAVNVGEVLGRHAASVRVGSVTPGLAVVLDGIILGPLKVGLPLGLVVEQLVGVLVRVEDGDEAIAGVLALGELKLGPIGRVAGNVGDLDALGDLDLKPNEVGPHIHGWLFCSAATATAGSAAAATAAHQGKRGKETDAEGENRKGLLFHGRVLLDL</sequence>
<dbReference type="EMBL" id="AAVN02000005">
    <property type="protein sequence ID" value="EBA39519.1"/>
    <property type="molecule type" value="Genomic_DNA"/>
</dbReference>
<reference evidence="1 2" key="2">
    <citation type="submission" date="2007-04" db="EMBL/GenBank/DDBJ databases">
        <authorList>
            <person name="Fulton L."/>
            <person name="Clifton S."/>
            <person name="Fulton B."/>
            <person name="Xu J."/>
            <person name="Minx P."/>
            <person name="Mardis E.R."/>
            <person name="Wilson R.K."/>
        </authorList>
    </citation>
    <scope>NUCLEOTIDE SEQUENCE [LARGE SCALE GENOMIC DNA]</scope>
    <source>
        <strain evidence="2">ATCC 25986 / DSM 3979 / JCM 10188 / KCTC 3647 / NCTC 11838 / VPI 1003</strain>
    </source>
</reference>
<comment type="caution">
    <text evidence="1">The sequence shown here is derived from an EMBL/GenBank/DDBJ whole genome shotgun (WGS) entry which is preliminary data.</text>
</comment>
<gene>
    <name evidence="1" type="ORF">COLAER_01454</name>
</gene>
<proteinExistence type="predicted"/>
<evidence type="ECO:0000313" key="1">
    <source>
        <dbReference type="EMBL" id="EBA39519.1"/>
    </source>
</evidence>
<evidence type="ECO:0000313" key="2">
    <source>
        <dbReference type="Proteomes" id="UP000002979"/>
    </source>
</evidence>
<protein>
    <submittedName>
        <fullName evidence="1">Uncharacterized protein</fullName>
    </submittedName>
</protein>
<accession>A4EAJ6</accession>
<name>A4EAJ6_COLAA</name>
<reference evidence="1 2" key="1">
    <citation type="submission" date="2007-01" db="EMBL/GenBank/DDBJ databases">
        <title>Draft genome sequence of Collinsella aerofaciens (ATCC 25986).</title>
        <authorList>
            <person name="Sudarsanam P."/>
            <person name="Ley R."/>
            <person name="Guruge J."/>
            <person name="Turnbaugh P.J."/>
            <person name="Mahowald M."/>
            <person name="Liep D."/>
            <person name="Gordon J."/>
        </authorList>
    </citation>
    <scope>NUCLEOTIDE SEQUENCE [LARGE SCALE GENOMIC DNA]</scope>
    <source>
        <strain evidence="2">ATCC 25986 / DSM 3979 / JCM 10188 / KCTC 3647 / NCTC 11838 / VPI 1003</strain>
    </source>
</reference>
<dbReference type="AlphaFoldDB" id="A4EAJ6"/>
<dbReference type="Proteomes" id="UP000002979">
    <property type="component" value="Unassembled WGS sequence"/>
</dbReference>
<organism evidence="1 2">
    <name type="scientific">Collinsella aerofaciens (strain ATCC 25986 / DSM 3979 / JCM 10188 / KCTC 3647 / NCTC 11838 / VPI 1003)</name>
    <dbReference type="NCBI Taxonomy" id="411903"/>
    <lineage>
        <taxon>Bacteria</taxon>
        <taxon>Bacillati</taxon>
        <taxon>Actinomycetota</taxon>
        <taxon>Coriobacteriia</taxon>
        <taxon>Coriobacteriales</taxon>
        <taxon>Coriobacteriaceae</taxon>
        <taxon>Collinsella</taxon>
    </lineage>
</organism>